<sequence>MTERKSVESPPQPNVKRAARLTSKSPKPSISATTTPKATVVAPNARKEEVRRRRNPFNDMLRHKNGGAVEASRDAAPPASSKEPMKEASWVQPEGLIQRVAHLESELAAAKEEQEALRKELEKERSYRKADVDTAEGSRQRLAGKGLEEDWLRQSHYRPVGLEEQLVSREHMHHSDLERPKSQREADDLRVRLHAAEKESNERLQQLLSLKSSISSLTRMESQVTDNELADSFTQIANRIREWSVSNYRRSKPRFDNLPKESQVAFRKICPRYRIDVKATDKLTFYQAIISDSLMQILGSPVMFGVPRTGPLAAIISLAEHVQDAGGAYREWIRATIQALERSAAYVDIEKEKETLLHRLCGEICHLLFTLTSITITPNAQSVLKVILKDAVGLQRTLILQRARYELLFFRNQDEIVEFDDCTMEAINDPDPSTDEDSDMYMDRTLKFCAFPGLIKYGDEQGQYPDMRNVLLKARKQNQAIEDIIATTQDEGKQIDAIAKIRGWFRPEEDSIYYPIIQDYLNEKMDTTQAASKLFGPIDEKINAAKLDDVNFMDLWYSIIHSAKRLKFCMGDHVCSHAKLLDLLQAFKSHSIPNNATYNYLYNEMTDFTMACRSAYNDSPVSHNGFITAERTAWANLNFFYARITQKKIQDLSIYAIFALREALETPPSDSDAEATPAQQCDANLPAAAAWIIGYGQDLFRKEQDLTPSDPKQGNPARGGALWTGTPGFTKARWELWKERFAALADMQGVQERTRVLARDAVEAMERSETYEYMR</sequence>
<dbReference type="InterPro" id="IPR022085">
    <property type="entry name" value="OpdG"/>
</dbReference>
<keyword evidence="4" id="KW-1185">Reference proteome</keyword>
<evidence type="ECO:0000313" key="3">
    <source>
        <dbReference type="EMBL" id="EFQ95680.1"/>
    </source>
</evidence>
<proteinExistence type="predicted"/>
<dbReference type="KEGG" id="pte:PTT_05475"/>
<dbReference type="AlphaFoldDB" id="E3RF24"/>
<feature type="coiled-coil region" evidence="1">
    <location>
        <begin position="100"/>
        <end position="127"/>
    </location>
</feature>
<dbReference type="PANTHER" id="PTHR38797">
    <property type="entry name" value="NUCLEAR PORE COMPLEX PROTEIN NUP85-RELATED"/>
    <property type="match status" value="1"/>
</dbReference>
<name>E3RF24_PYRTT</name>
<feature type="compositionally biased region" description="Polar residues" evidence="2">
    <location>
        <begin position="22"/>
        <end position="31"/>
    </location>
</feature>
<organism evidence="4">
    <name type="scientific">Pyrenophora teres f. teres (strain 0-1)</name>
    <name type="common">Barley net blotch fungus</name>
    <name type="synonym">Drechslera teres f. teres</name>
    <dbReference type="NCBI Taxonomy" id="861557"/>
    <lineage>
        <taxon>Eukaryota</taxon>
        <taxon>Fungi</taxon>
        <taxon>Dikarya</taxon>
        <taxon>Ascomycota</taxon>
        <taxon>Pezizomycotina</taxon>
        <taxon>Dothideomycetes</taxon>
        <taxon>Pleosporomycetidae</taxon>
        <taxon>Pleosporales</taxon>
        <taxon>Pleosporineae</taxon>
        <taxon>Pleosporaceae</taxon>
        <taxon>Pyrenophora</taxon>
    </lineage>
</organism>
<dbReference type="InterPro" id="IPR053204">
    <property type="entry name" value="Oxopyrrolidines_Biosynth-assoc"/>
</dbReference>
<dbReference type="PANTHER" id="PTHR38797:SF4">
    <property type="entry name" value="NUCLEAR PORE COMPLEX PROTEIN NUP85"/>
    <property type="match status" value="1"/>
</dbReference>
<dbReference type="HOGENOM" id="CLU_360972_0_0_1"/>
<evidence type="ECO:0000256" key="2">
    <source>
        <dbReference type="SAM" id="MobiDB-lite"/>
    </source>
</evidence>
<accession>E3RF24</accession>
<dbReference type="OrthoDB" id="3350591at2759"/>
<feature type="region of interest" description="Disordered" evidence="2">
    <location>
        <begin position="704"/>
        <end position="726"/>
    </location>
</feature>
<dbReference type="EMBL" id="GL532587">
    <property type="protein sequence ID" value="EFQ95680.1"/>
    <property type="molecule type" value="Genomic_DNA"/>
</dbReference>
<dbReference type="eggNOG" id="ENOG502ST1D">
    <property type="taxonomic scope" value="Eukaryota"/>
</dbReference>
<evidence type="ECO:0000256" key="1">
    <source>
        <dbReference type="SAM" id="Coils"/>
    </source>
</evidence>
<dbReference type="Pfam" id="PF12311">
    <property type="entry name" value="DUF3632"/>
    <property type="match status" value="1"/>
</dbReference>
<feature type="region of interest" description="Disordered" evidence="2">
    <location>
        <begin position="1"/>
        <end position="90"/>
    </location>
</feature>
<keyword evidence="1" id="KW-0175">Coiled coil</keyword>
<reference evidence="3 4" key="1">
    <citation type="journal article" date="2010" name="Genome Biol.">
        <title>A first genome assembly of the barley fungal pathogen Pyrenophora teres f. teres.</title>
        <authorList>
            <person name="Ellwood S.R."/>
            <person name="Liu Z."/>
            <person name="Syme R.A."/>
            <person name="Lai Z."/>
            <person name="Hane J.K."/>
            <person name="Keiper F."/>
            <person name="Moffat C.S."/>
            <person name="Oliver R.P."/>
            <person name="Friesen T.L."/>
        </authorList>
    </citation>
    <scope>NUCLEOTIDE SEQUENCE [LARGE SCALE GENOMIC DNA]</scope>
    <source>
        <strain evidence="3 4">0-1</strain>
    </source>
</reference>
<dbReference type="Proteomes" id="UP000001067">
    <property type="component" value="Unassembled WGS sequence"/>
</dbReference>
<gene>
    <name evidence="3" type="ORF">PTT_05475</name>
</gene>
<protein>
    <submittedName>
        <fullName evidence="3">Uncharacterized protein</fullName>
    </submittedName>
</protein>
<feature type="compositionally biased region" description="Low complexity" evidence="2">
    <location>
        <begin position="32"/>
        <end position="44"/>
    </location>
</feature>
<evidence type="ECO:0000313" key="4">
    <source>
        <dbReference type="Proteomes" id="UP000001067"/>
    </source>
</evidence>